<name>A0A3A4MVR0_ABYX5</name>
<sequence>MNGKRFRLGYAPTRRVTFSKEEAGKYRKLILKKLKSFGIDVVDIDWLNDEGLLFNLDQVNDVFKKFRHEYVDAVFVPHCNFGSEDAVAKLGKMLGVPLLLWGPRDDAPSPDGLRLRDTQCGLFATSKVLRRMNVPFTYIVNSRLDEPVFERGFRTFVSAASAANAFRRMRIGQVAPRPGAFWTMMYNEGELLERFGIEVAPVALSEMADRARAIVKDHRKAVVNEVKSIKAAVDTTDCSEEALQAMVGLKRVLKEWAKERELNAIALQCWNAMQPALGIVPCFINGLLTAEGLPVTCETDVHGAVTALLLQAAARMEQSVFFADLTVRHPENDNAELLWHCGNFPLALKDKKSPTLACSGHYIMEGNYPGCGEFRLKEGPVTVARFDGDHGEYSLLIGEGKTVAGPLSRGTYVWFETGDWPLWEERIIRGPYVHHVAGVHGNHAAALYEACRYIPGLTPDPIEPSEREIQKWLRGGD</sequence>
<evidence type="ECO:0000256" key="2">
    <source>
        <dbReference type="ARBA" id="ARBA00023277"/>
    </source>
</evidence>
<dbReference type="PANTHER" id="PTHR36120">
    <property type="entry name" value="FUCOSE ISOMERASE"/>
    <property type="match status" value="1"/>
</dbReference>
<feature type="domain" description="L-fucose isomerase C-terminal" evidence="3">
    <location>
        <begin position="338"/>
        <end position="454"/>
    </location>
</feature>
<proteinExistence type="predicted"/>
<reference evidence="4 5" key="1">
    <citation type="journal article" date="2017" name="ISME J.">
        <title>Energy and carbon metabolisms in a deep terrestrial subsurface fluid microbial community.</title>
        <authorList>
            <person name="Momper L."/>
            <person name="Jungbluth S.P."/>
            <person name="Lee M.D."/>
            <person name="Amend J.P."/>
        </authorList>
    </citation>
    <scope>NUCLEOTIDE SEQUENCE [LARGE SCALE GENOMIC DNA]</scope>
    <source>
        <strain evidence="4">SURF_5</strain>
    </source>
</reference>
<dbReference type="EMBL" id="QZKU01000144">
    <property type="protein sequence ID" value="RJP14317.1"/>
    <property type="molecule type" value="Genomic_DNA"/>
</dbReference>
<evidence type="ECO:0000256" key="1">
    <source>
        <dbReference type="ARBA" id="ARBA00023235"/>
    </source>
</evidence>
<dbReference type="GO" id="GO:0006004">
    <property type="term" value="P:fucose metabolic process"/>
    <property type="evidence" value="ECO:0007669"/>
    <property type="project" value="InterPro"/>
</dbReference>
<protein>
    <submittedName>
        <fullName evidence="4">Fucose isomerase</fullName>
    </submittedName>
</protein>
<keyword evidence="2" id="KW-0119">Carbohydrate metabolism</keyword>
<dbReference type="PANTHER" id="PTHR36120:SF1">
    <property type="entry name" value="L-FUCOSE ISOMERASE C-TERMINAL DOMAIN-CONTAINING PROTEIN"/>
    <property type="match status" value="1"/>
</dbReference>
<dbReference type="CDD" id="cd00578">
    <property type="entry name" value="L-fuc_L-ara-isomerases"/>
    <property type="match status" value="1"/>
</dbReference>
<evidence type="ECO:0000259" key="3">
    <source>
        <dbReference type="Pfam" id="PF02952"/>
    </source>
</evidence>
<dbReference type="SUPFAM" id="SSF53743">
    <property type="entry name" value="FucI/AraA N-terminal and middle domains"/>
    <property type="match status" value="1"/>
</dbReference>
<dbReference type="GO" id="GO:0008736">
    <property type="term" value="F:L-fucose isomerase activity"/>
    <property type="evidence" value="ECO:0007669"/>
    <property type="project" value="InterPro"/>
</dbReference>
<dbReference type="Proteomes" id="UP000265882">
    <property type="component" value="Unassembled WGS sequence"/>
</dbReference>
<organism evidence="4 5">
    <name type="scientific">Abyssobacteria bacterium (strain SURF_5)</name>
    <dbReference type="NCBI Taxonomy" id="2093360"/>
    <lineage>
        <taxon>Bacteria</taxon>
        <taxon>Pseudomonadati</taxon>
        <taxon>Candidatus Hydrogenedentota</taxon>
        <taxon>Candidatus Abyssobacteria</taxon>
    </lineage>
</organism>
<gene>
    <name evidence="4" type="ORF">C4520_21620</name>
</gene>
<accession>A0A3A4MVR0</accession>
<dbReference type="GO" id="GO:0005737">
    <property type="term" value="C:cytoplasm"/>
    <property type="evidence" value="ECO:0007669"/>
    <property type="project" value="InterPro"/>
</dbReference>
<dbReference type="Pfam" id="PF02952">
    <property type="entry name" value="Fucose_iso_C"/>
    <property type="match status" value="1"/>
</dbReference>
<keyword evidence="1 4" id="KW-0413">Isomerase</keyword>
<evidence type="ECO:0000313" key="4">
    <source>
        <dbReference type="EMBL" id="RJP14317.1"/>
    </source>
</evidence>
<comment type="caution">
    <text evidence="4">The sequence shown here is derived from an EMBL/GenBank/DDBJ whole genome shotgun (WGS) entry which is preliminary data.</text>
</comment>
<dbReference type="AlphaFoldDB" id="A0A3A4MVR0"/>
<evidence type="ECO:0000313" key="5">
    <source>
        <dbReference type="Proteomes" id="UP000265882"/>
    </source>
</evidence>
<dbReference type="InterPro" id="IPR009015">
    <property type="entry name" value="Fucose_isomerase_N/cen_sf"/>
</dbReference>
<dbReference type="InterPro" id="IPR015888">
    <property type="entry name" value="Fuc_isomerase_C"/>
</dbReference>